<evidence type="ECO:0000256" key="1">
    <source>
        <dbReference type="SAM" id="SignalP"/>
    </source>
</evidence>
<feature type="chain" id="PRO_5015109074" description="DUF4369 domain-containing protein" evidence="1">
    <location>
        <begin position="28"/>
        <end position="320"/>
    </location>
</feature>
<reference evidence="2 3" key="1">
    <citation type="submission" date="2018-03" db="EMBL/GenBank/DDBJ databases">
        <title>Genomic Encyclopedia of Archaeal and Bacterial Type Strains, Phase II (KMG-II): from individual species to whole genera.</title>
        <authorList>
            <person name="Goeker M."/>
        </authorList>
    </citation>
    <scope>NUCLEOTIDE SEQUENCE [LARGE SCALE GENOMIC DNA]</scope>
    <source>
        <strain evidence="2 3">DSM 24859</strain>
    </source>
</reference>
<name>A0A2P8HLZ8_CHINA</name>
<dbReference type="EMBL" id="PYAW01000002">
    <property type="protein sequence ID" value="PSL47227.1"/>
    <property type="molecule type" value="Genomic_DNA"/>
</dbReference>
<keyword evidence="1" id="KW-0732">Signal</keyword>
<keyword evidence="3" id="KW-1185">Reference proteome</keyword>
<proteinExistence type="predicted"/>
<evidence type="ECO:0008006" key="4">
    <source>
        <dbReference type="Google" id="ProtNLM"/>
    </source>
</evidence>
<comment type="caution">
    <text evidence="2">The sequence shown here is derived from an EMBL/GenBank/DDBJ whole genome shotgun (WGS) entry which is preliminary data.</text>
</comment>
<dbReference type="RefSeq" id="WP_146151256.1">
    <property type="nucleotide sequence ID" value="NZ_PYAW01000002.1"/>
</dbReference>
<dbReference type="Proteomes" id="UP000240971">
    <property type="component" value="Unassembled WGS sequence"/>
</dbReference>
<organism evidence="2 3">
    <name type="scientific">Chitinophaga niastensis</name>
    <dbReference type="NCBI Taxonomy" id="536980"/>
    <lineage>
        <taxon>Bacteria</taxon>
        <taxon>Pseudomonadati</taxon>
        <taxon>Bacteroidota</taxon>
        <taxon>Chitinophagia</taxon>
        <taxon>Chitinophagales</taxon>
        <taxon>Chitinophagaceae</taxon>
        <taxon>Chitinophaga</taxon>
    </lineage>
</organism>
<accession>A0A2P8HLZ8</accession>
<sequence length="320" mass="35546">MAPHPIKQLLCICCGLFLLTDVLSAQTASVITGKVADHASPGVSLTYWYAPGISPAITQDTLLQKDSFYFRLPATAAREIFFYADAGSGYNFYGLIRAGDSVHMHCQGDSIIFSGTGGVVCRAQYAAKLAQQRVSMPLHNDALTLSEYYRKQLAAGNRVLGVYADSLPATAYAIIRANVLGETAGRLISCLWLLGSDSTLEERQEHFYHEKILPSLPVILPSDTTAMAIRYLDYLLQKSEADYFILHRYECNSRTIYEWIKTHYTGVMRDKLLAHQLLLGFAAGSAQEEMEWCARDYLSLVQDVACKQIIAGRYASSKQR</sequence>
<dbReference type="OrthoDB" id="644996at2"/>
<evidence type="ECO:0000313" key="2">
    <source>
        <dbReference type="EMBL" id="PSL47227.1"/>
    </source>
</evidence>
<evidence type="ECO:0000313" key="3">
    <source>
        <dbReference type="Proteomes" id="UP000240971"/>
    </source>
</evidence>
<protein>
    <recommendedName>
        <fullName evidence="4">DUF4369 domain-containing protein</fullName>
    </recommendedName>
</protein>
<gene>
    <name evidence="2" type="ORF">CLV51_10272</name>
</gene>
<feature type="signal peptide" evidence="1">
    <location>
        <begin position="1"/>
        <end position="27"/>
    </location>
</feature>
<dbReference type="AlphaFoldDB" id="A0A2P8HLZ8"/>